<dbReference type="AlphaFoldDB" id="A0A0C2YCC3"/>
<gene>
    <name evidence="1" type="ORF">CCC_00465</name>
</gene>
<organism evidence="1 2">
    <name type="scientific">Paramagnetospirillum magnetotacticum MS-1</name>
    <dbReference type="NCBI Taxonomy" id="272627"/>
    <lineage>
        <taxon>Bacteria</taxon>
        <taxon>Pseudomonadati</taxon>
        <taxon>Pseudomonadota</taxon>
        <taxon>Alphaproteobacteria</taxon>
        <taxon>Rhodospirillales</taxon>
        <taxon>Magnetospirillaceae</taxon>
        <taxon>Paramagnetospirillum</taxon>
    </lineage>
</organism>
<sequence>MNRLTYLPRGYCEIGFDHEIVLIEEAVHQAIIATLLRMTARRLP</sequence>
<reference evidence="1 2" key="1">
    <citation type="submission" date="2015-01" db="EMBL/GenBank/DDBJ databases">
        <title>Genome Sequence of Magnetospirillum magnetotacticum Strain MS-1.</title>
        <authorList>
            <person name="Marinov G.K."/>
            <person name="Smalley M.D."/>
            <person name="DeSalvo G."/>
        </authorList>
    </citation>
    <scope>NUCLEOTIDE SEQUENCE [LARGE SCALE GENOMIC DNA]</scope>
    <source>
        <strain evidence="1 2">MS-1</strain>
    </source>
</reference>
<comment type="caution">
    <text evidence="1">The sequence shown here is derived from an EMBL/GenBank/DDBJ whole genome shotgun (WGS) entry which is preliminary data.</text>
</comment>
<protein>
    <submittedName>
        <fullName evidence="1">Uncharacterized protein</fullName>
    </submittedName>
</protein>
<proteinExistence type="predicted"/>
<dbReference type="STRING" id="272627.CCC_00465"/>
<keyword evidence="2" id="KW-1185">Reference proteome</keyword>
<name>A0A0C2YCC3_PARME</name>
<accession>A0A0C2YCC3</accession>
<dbReference type="Proteomes" id="UP000031971">
    <property type="component" value="Unassembled WGS sequence"/>
</dbReference>
<dbReference type="EMBL" id="JXSL01000030">
    <property type="protein sequence ID" value="KIL97404.1"/>
    <property type="molecule type" value="Genomic_DNA"/>
</dbReference>
<evidence type="ECO:0000313" key="2">
    <source>
        <dbReference type="Proteomes" id="UP000031971"/>
    </source>
</evidence>
<evidence type="ECO:0000313" key="1">
    <source>
        <dbReference type="EMBL" id="KIL97404.1"/>
    </source>
</evidence>